<name>A0A917IWE7_9BACT</name>
<keyword evidence="3" id="KW-1185">Reference proteome</keyword>
<reference evidence="2" key="1">
    <citation type="journal article" date="2014" name="Int. J. Syst. Evol. Microbiol.">
        <title>Complete genome sequence of Corynebacterium casei LMG S-19264T (=DSM 44701T), isolated from a smear-ripened cheese.</title>
        <authorList>
            <consortium name="US DOE Joint Genome Institute (JGI-PGF)"/>
            <person name="Walter F."/>
            <person name="Albersmeier A."/>
            <person name="Kalinowski J."/>
            <person name="Ruckert C."/>
        </authorList>
    </citation>
    <scope>NUCLEOTIDE SEQUENCE</scope>
    <source>
        <strain evidence="2">CGMCC 1.15290</strain>
    </source>
</reference>
<reference evidence="2" key="2">
    <citation type="submission" date="2020-09" db="EMBL/GenBank/DDBJ databases">
        <authorList>
            <person name="Sun Q."/>
            <person name="Zhou Y."/>
        </authorList>
    </citation>
    <scope>NUCLEOTIDE SEQUENCE</scope>
    <source>
        <strain evidence="2">CGMCC 1.15290</strain>
    </source>
</reference>
<feature type="domain" description="Copper-binding protein MbnP-like" evidence="1">
    <location>
        <begin position="35"/>
        <end position="246"/>
    </location>
</feature>
<dbReference type="PROSITE" id="PS51257">
    <property type="entry name" value="PROKAR_LIPOPROTEIN"/>
    <property type="match status" value="1"/>
</dbReference>
<dbReference type="RefSeq" id="WP_188951386.1">
    <property type="nucleotide sequence ID" value="NZ_BMIB01000002.1"/>
</dbReference>
<protein>
    <recommendedName>
        <fullName evidence="1">Copper-binding protein MbnP-like domain-containing protein</fullName>
    </recommendedName>
</protein>
<evidence type="ECO:0000259" key="1">
    <source>
        <dbReference type="Pfam" id="PF20243"/>
    </source>
</evidence>
<sequence>MRTYIINTLLFAGLFLTIASCKKESTGYQPETMAPLSIEFDNIAGDANLQLSTGNYKNAVGETFSVNLLKYFISNIKVTTSAGTTYTVNPDSSYFLVNESEAATRFANIKVPEGEYSKLSFVLGVDSLRSTMDISKRTGVLDPTGGMDGMYWTWNSGYIFFKMEGASSAVPATVDANQKFRFHVGGFGGYSAPTINNIKTINVDLTAGGVAKVRTGRNANIHLLVDIMKVFNGTTNVSLANNSQIMFSTYSLNVANNYAAMFHHDHTEN</sequence>
<dbReference type="Pfam" id="PF20243">
    <property type="entry name" value="MbnP"/>
    <property type="match status" value="1"/>
</dbReference>
<dbReference type="EMBL" id="BMIB01000002">
    <property type="protein sequence ID" value="GGH63621.1"/>
    <property type="molecule type" value="Genomic_DNA"/>
</dbReference>
<comment type="caution">
    <text evidence="2">The sequence shown here is derived from an EMBL/GenBank/DDBJ whole genome shotgun (WGS) entry which is preliminary data.</text>
</comment>
<dbReference type="AlphaFoldDB" id="A0A917IWE7"/>
<dbReference type="InterPro" id="IPR046863">
    <property type="entry name" value="MbnP-like_dom"/>
</dbReference>
<accession>A0A917IWE7</accession>
<evidence type="ECO:0000313" key="3">
    <source>
        <dbReference type="Proteomes" id="UP000627292"/>
    </source>
</evidence>
<evidence type="ECO:0000313" key="2">
    <source>
        <dbReference type="EMBL" id="GGH63621.1"/>
    </source>
</evidence>
<gene>
    <name evidence="2" type="ORF">GCM10011379_14740</name>
</gene>
<dbReference type="Proteomes" id="UP000627292">
    <property type="component" value="Unassembled WGS sequence"/>
</dbReference>
<proteinExistence type="predicted"/>
<organism evidence="2 3">
    <name type="scientific">Filimonas zeae</name>
    <dbReference type="NCBI Taxonomy" id="1737353"/>
    <lineage>
        <taxon>Bacteria</taxon>
        <taxon>Pseudomonadati</taxon>
        <taxon>Bacteroidota</taxon>
        <taxon>Chitinophagia</taxon>
        <taxon>Chitinophagales</taxon>
        <taxon>Chitinophagaceae</taxon>
        <taxon>Filimonas</taxon>
    </lineage>
</organism>